<dbReference type="EMBL" id="JABEBT010000004">
    <property type="protein sequence ID" value="KAF7639628.1"/>
    <property type="molecule type" value="Genomic_DNA"/>
</dbReference>
<dbReference type="InterPro" id="IPR008952">
    <property type="entry name" value="Tetraspanin_EC2_sf"/>
</dbReference>
<feature type="transmembrane region" description="Helical" evidence="6">
    <location>
        <begin position="76"/>
        <end position="100"/>
    </location>
</feature>
<dbReference type="PIRSF" id="PIRSF002419">
    <property type="entry name" value="Tetraspanin"/>
    <property type="match status" value="1"/>
</dbReference>
<evidence type="ECO:0000256" key="3">
    <source>
        <dbReference type="ARBA" id="ARBA00022692"/>
    </source>
</evidence>
<sequence length="264" mass="29947">MTNKFQFTEKSFKAVGCGILIAGIWLYMQKNIYSILAPSSFSTMSAAGLCTAFGTMVLIISLIGIAGVLFNSYGLIISYFCFVFLLFIIQCITGLLGILYKESVHEYAKLNLHHSINLTFGETQNAALLWNTWTQMQSELHCCGAISPSDWFFYPAWKGRKFVPDSCCNLEKFNLNLLNSTQNCGKRLENSLIYKKGCVEPFTDWLLQHLKITNILTLLSGIIEIVLLLSTLRLLIYFYKNRHRCNHSLPANEFETNSLTITEK</sequence>
<proteinExistence type="inferred from homology"/>
<evidence type="ECO:0000256" key="2">
    <source>
        <dbReference type="ARBA" id="ARBA00006840"/>
    </source>
</evidence>
<feature type="transmembrane region" description="Helical" evidence="6">
    <location>
        <begin position="12"/>
        <end position="28"/>
    </location>
</feature>
<evidence type="ECO:0000256" key="1">
    <source>
        <dbReference type="ARBA" id="ARBA00004141"/>
    </source>
</evidence>
<comment type="similarity">
    <text evidence="2 6">Belongs to the tetraspanin (TM4SF) family.</text>
</comment>
<accession>A0A8T0A2L7</accession>
<dbReference type="InterPro" id="IPR000301">
    <property type="entry name" value="Tetraspanin_animals"/>
</dbReference>
<dbReference type="Gene3D" id="1.10.1450.10">
    <property type="entry name" value="Tetraspanin"/>
    <property type="match status" value="1"/>
</dbReference>
<comment type="subcellular location">
    <subcellularLocation>
        <location evidence="1 6">Membrane</location>
        <topology evidence="1 6">Multi-pass membrane protein</topology>
    </subcellularLocation>
</comment>
<keyword evidence="5 6" id="KW-0472">Membrane</keyword>
<gene>
    <name evidence="7" type="ORF">Mgra_00000953</name>
</gene>
<dbReference type="PRINTS" id="PR00259">
    <property type="entry name" value="TMFOUR"/>
</dbReference>
<keyword evidence="8" id="KW-1185">Reference proteome</keyword>
<feature type="transmembrane region" description="Helical" evidence="6">
    <location>
        <begin position="215"/>
        <end position="239"/>
    </location>
</feature>
<keyword evidence="3 6" id="KW-0812">Transmembrane</keyword>
<dbReference type="SUPFAM" id="SSF48652">
    <property type="entry name" value="Tetraspanin"/>
    <property type="match status" value="1"/>
</dbReference>
<dbReference type="GO" id="GO:0005886">
    <property type="term" value="C:plasma membrane"/>
    <property type="evidence" value="ECO:0007669"/>
    <property type="project" value="TreeGrafter"/>
</dbReference>
<dbReference type="OrthoDB" id="432835at2759"/>
<dbReference type="Proteomes" id="UP000605970">
    <property type="component" value="Unassembled WGS sequence"/>
</dbReference>
<dbReference type="PANTHER" id="PTHR19282:SF477">
    <property type="entry name" value="TETRASPANIN"/>
    <property type="match status" value="1"/>
</dbReference>
<dbReference type="PANTHER" id="PTHR19282">
    <property type="entry name" value="TETRASPANIN"/>
    <property type="match status" value="1"/>
</dbReference>
<evidence type="ECO:0000256" key="6">
    <source>
        <dbReference type="RuleBase" id="RU361218"/>
    </source>
</evidence>
<reference evidence="7" key="1">
    <citation type="journal article" date="2020" name="Ecol. Evol.">
        <title>Genome structure and content of the rice root-knot nematode (Meloidogyne graminicola).</title>
        <authorList>
            <person name="Phan N.T."/>
            <person name="Danchin E.G.J."/>
            <person name="Klopp C."/>
            <person name="Perfus-Barbeoch L."/>
            <person name="Kozlowski D.K."/>
            <person name="Koutsovoulos G.D."/>
            <person name="Lopez-Roques C."/>
            <person name="Bouchez O."/>
            <person name="Zahm M."/>
            <person name="Besnard G."/>
            <person name="Bellafiore S."/>
        </authorList>
    </citation>
    <scope>NUCLEOTIDE SEQUENCE</scope>
    <source>
        <strain evidence="7">VN-18</strain>
    </source>
</reference>
<feature type="transmembrane region" description="Helical" evidence="6">
    <location>
        <begin position="49"/>
        <end position="70"/>
    </location>
</feature>
<protein>
    <recommendedName>
        <fullName evidence="6">Tetraspanin</fullName>
    </recommendedName>
</protein>
<evidence type="ECO:0000256" key="4">
    <source>
        <dbReference type="ARBA" id="ARBA00022989"/>
    </source>
</evidence>
<dbReference type="Pfam" id="PF00335">
    <property type="entry name" value="Tetraspanin"/>
    <property type="match status" value="1"/>
</dbReference>
<evidence type="ECO:0000313" key="8">
    <source>
        <dbReference type="Proteomes" id="UP000605970"/>
    </source>
</evidence>
<evidence type="ECO:0000256" key="5">
    <source>
        <dbReference type="ARBA" id="ARBA00023136"/>
    </source>
</evidence>
<name>A0A8T0A2L7_9BILA</name>
<keyword evidence="4 6" id="KW-1133">Transmembrane helix</keyword>
<dbReference type="InterPro" id="IPR018499">
    <property type="entry name" value="Tetraspanin/Peripherin"/>
</dbReference>
<comment type="caution">
    <text evidence="7">The sequence shown here is derived from an EMBL/GenBank/DDBJ whole genome shotgun (WGS) entry which is preliminary data.</text>
</comment>
<evidence type="ECO:0000313" key="7">
    <source>
        <dbReference type="EMBL" id="KAF7639628.1"/>
    </source>
</evidence>
<organism evidence="7 8">
    <name type="scientific">Meloidogyne graminicola</name>
    <dbReference type="NCBI Taxonomy" id="189291"/>
    <lineage>
        <taxon>Eukaryota</taxon>
        <taxon>Metazoa</taxon>
        <taxon>Ecdysozoa</taxon>
        <taxon>Nematoda</taxon>
        <taxon>Chromadorea</taxon>
        <taxon>Rhabditida</taxon>
        <taxon>Tylenchina</taxon>
        <taxon>Tylenchomorpha</taxon>
        <taxon>Tylenchoidea</taxon>
        <taxon>Meloidogynidae</taxon>
        <taxon>Meloidogyninae</taxon>
        <taxon>Meloidogyne</taxon>
    </lineage>
</organism>
<dbReference type="AlphaFoldDB" id="A0A8T0A2L7"/>